<accession>A0A6G1G989</accession>
<dbReference type="GeneID" id="54421716"/>
<protein>
    <submittedName>
        <fullName evidence="1 3">Uncharacterized protein</fullName>
    </submittedName>
</protein>
<dbReference type="InterPro" id="IPR022185">
    <property type="entry name" value="DUF3712"/>
</dbReference>
<gene>
    <name evidence="1 3" type="ORF">P152DRAFT_472300</name>
</gene>
<dbReference type="PANTHER" id="PTHR35895:SF3">
    <property type="entry name" value="PRE-RRNA PROCESSING PROTEIN"/>
    <property type="match status" value="1"/>
</dbReference>
<dbReference type="GO" id="GO:0000329">
    <property type="term" value="C:fungal-type vacuole membrane"/>
    <property type="evidence" value="ECO:0007669"/>
    <property type="project" value="InterPro"/>
</dbReference>
<reference evidence="1 3" key="1">
    <citation type="submission" date="2020-01" db="EMBL/GenBank/DDBJ databases">
        <authorList>
            <consortium name="DOE Joint Genome Institute"/>
            <person name="Haridas S."/>
            <person name="Albert R."/>
            <person name="Binder M."/>
            <person name="Bloem J."/>
            <person name="Labutti K."/>
            <person name="Salamov A."/>
            <person name="Andreopoulos B."/>
            <person name="Baker S.E."/>
            <person name="Barry K."/>
            <person name="Bills G."/>
            <person name="Bluhm B.H."/>
            <person name="Cannon C."/>
            <person name="Castanera R."/>
            <person name="Culley D.E."/>
            <person name="Daum C."/>
            <person name="Ezra D."/>
            <person name="Gonzalez J.B."/>
            <person name="Henrissat B."/>
            <person name="Kuo A."/>
            <person name="Liang C."/>
            <person name="Lipzen A."/>
            <person name="Lutzoni F."/>
            <person name="Magnuson J."/>
            <person name="Mondo S."/>
            <person name="Nolan M."/>
            <person name="Ohm R."/>
            <person name="Pangilinan J."/>
            <person name="Park H.-J."/>
            <person name="Ramirez L."/>
            <person name="Alfaro M."/>
            <person name="Sun H."/>
            <person name="Tritt A."/>
            <person name="Yoshinaga Y."/>
            <person name="Zwiers L.-H."/>
            <person name="Turgeon B.G."/>
            <person name="Goodwin S.B."/>
            <person name="Spatafora J.W."/>
            <person name="Crous P.W."/>
            <person name="Grigoriev I.V."/>
        </authorList>
    </citation>
    <scope>NUCLEOTIDE SEQUENCE</scope>
    <source>
        <strain evidence="1 3">CBS 781.70</strain>
    </source>
</reference>
<dbReference type="AlphaFoldDB" id="A0A6G1G989"/>
<evidence type="ECO:0000313" key="3">
    <source>
        <dbReference type="RefSeq" id="XP_033536183.1"/>
    </source>
</evidence>
<dbReference type="InterPro" id="IPR046368">
    <property type="entry name" value="Tag1"/>
</dbReference>
<dbReference type="OrthoDB" id="10039566at2759"/>
<organism evidence="1">
    <name type="scientific">Eremomyces bilateralis CBS 781.70</name>
    <dbReference type="NCBI Taxonomy" id="1392243"/>
    <lineage>
        <taxon>Eukaryota</taxon>
        <taxon>Fungi</taxon>
        <taxon>Dikarya</taxon>
        <taxon>Ascomycota</taxon>
        <taxon>Pezizomycotina</taxon>
        <taxon>Dothideomycetes</taxon>
        <taxon>Dothideomycetes incertae sedis</taxon>
        <taxon>Eremomycetales</taxon>
        <taxon>Eremomycetaceae</taxon>
        <taxon>Eremomyces</taxon>
    </lineage>
</organism>
<dbReference type="Proteomes" id="UP000504638">
    <property type="component" value="Unplaced"/>
</dbReference>
<evidence type="ECO:0000313" key="2">
    <source>
        <dbReference type="Proteomes" id="UP000504638"/>
    </source>
</evidence>
<reference evidence="3" key="3">
    <citation type="submission" date="2025-04" db="UniProtKB">
        <authorList>
            <consortium name="RefSeq"/>
        </authorList>
    </citation>
    <scope>IDENTIFICATION</scope>
    <source>
        <strain evidence="3">CBS 781.70</strain>
    </source>
</reference>
<dbReference type="PANTHER" id="PTHR35895">
    <property type="entry name" value="CHROMOSOME 16, WHOLE GENOME SHOTGUN SEQUENCE"/>
    <property type="match status" value="1"/>
</dbReference>
<dbReference type="Pfam" id="PF12505">
    <property type="entry name" value="DUF3712"/>
    <property type="match status" value="1"/>
</dbReference>
<reference evidence="3" key="2">
    <citation type="submission" date="2020-04" db="EMBL/GenBank/DDBJ databases">
        <authorList>
            <consortium name="NCBI Genome Project"/>
        </authorList>
    </citation>
    <scope>NUCLEOTIDE SEQUENCE</scope>
    <source>
        <strain evidence="3">CBS 781.70</strain>
    </source>
</reference>
<proteinExistence type="predicted"/>
<dbReference type="RefSeq" id="XP_033536183.1">
    <property type="nucleotide sequence ID" value="XM_033681146.1"/>
</dbReference>
<keyword evidence="2" id="KW-1185">Reference proteome</keyword>
<name>A0A6G1G989_9PEZI</name>
<sequence>MDSIVQYILNRSKLEISHIKITRATKETFYMAIECRVTDTGPLGATLAPMTVDMVGPKGVFGRVDLPEVKTKSSGTDVSMPDQEIQIIDMEAYLAFTESILKDEELTVTLDNGKGVVKALMMSANIIYRKEVRIKGMNGPKSEFVSVTPDGAGYKAEVKVHNPSPIEIDMGTTIWEVQTEDGKKLSEQRGRVHINRGETTYSVIGTIEPGAAAGSAGKLVGIGTEEDAWTNESLKILSVPFALPAEYTSLVKA</sequence>
<dbReference type="EMBL" id="ML975153">
    <property type="protein sequence ID" value="KAF1814552.1"/>
    <property type="molecule type" value="Genomic_DNA"/>
</dbReference>
<evidence type="ECO:0000313" key="1">
    <source>
        <dbReference type="EMBL" id="KAF1814552.1"/>
    </source>
</evidence>